<comment type="caution">
    <text evidence="1">The sequence shown here is derived from an EMBL/GenBank/DDBJ whole genome shotgun (WGS) entry which is preliminary data.</text>
</comment>
<name>A0ABX9WZL2_9FLAO</name>
<sequence length="162" mass="19472">MYKVIFRNSIVQWKIQLNKIGINLFNKKVMNEFIILKSSWGIGIFYEIIEIINHNQNDENVYEIAPSVFIKLKSDLLDTISLEYLKKGIQSIIQFIKEFPVCFCIEKLEYNICDYQPEGMYYMFRKWFFESHNMEIPPMNIYYDKETNKYVFPDLIDIGELS</sequence>
<gene>
    <name evidence="1" type="ORF">EGI15_22945</name>
</gene>
<proteinExistence type="predicted"/>
<organism evidence="1 2">
    <name type="scientific">Chryseobacterium cucumeris</name>
    <dbReference type="NCBI Taxonomy" id="1813611"/>
    <lineage>
        <taxon>Bacteria</taxon>
        <taxon>Pseudomonadati</taxon>
        <taxon>Bacteroidota</taxon>
        <taxon>Flavobacteriia</taxon>
        <taxon>Flavobacteriales</taxon>
        <taxon>Weeksellaceae</taxon>
        <taxon>Chryseobacterium group</taxon>
        <taxon>Chryseobacterium</taxon>
    </lineage>
</organism>
<reference evidence="1 2" key="1">
    <citation type="submission" date="2018-11" db="EMBL/GenBank/DDBJ databases">
        <title>Proposal to divide the Flavobacteriaceae and reorganize its genera based on Amino Acid Identity values calculated from whole genome sequences.</title>
        <authorList>
            <person name="Nicholson A.C."/>
            <person name="Gulvik C.A."/>
            <person name="Whitney A.M."/>
            <person name="Humrighouse B.W."/>
            <person name="Bell M."/>
            <person name="Holmes B."/>
            <person name="Steigerwalt A."/>
            <person name="Villarma A."/>
            <person name="Sheth M."/>
            <person name="Batra D."/>
            <person name="Pryor J."/>
            <person name="Bernardet J.-F."/>
            <person name="Hugo C."/>
            <person name="Kampfer P."/>
            <person name="Newman J."/>
            <person name="Mcquiston J.R."/>
        </authorList>
    </citation>
    <scope>NUCLEOTIDE SEQUENCE [LARGE SCALE GENOMIC DNA]</scope>
    <source>
        <strain evidence="1 2">G0235</strain>
    </source>
</reference>
<protein>
    <submittedName>
        <fullName evidence="1">Uncharacterized protein</fullName>
    </submittedName>
</protein>
<keyword evidence="2" id="KW-1185">Reference proteome</keyword>
<evidence type="ECO:0000313" key="2">
    <source>
        <dbReference type="Proteomes" id="UP000281899"/>
    </source>
</evidence>
<evidence type="ECO:0000313" key="1">
    <source>
        <dbReference type="EMBL" id="ROH86072.1"/>
    </source>
</evidence>
<dbReference type="Proteomes" id="UP000281899">
    <property type="component" value="Unassembled WGS sequence"/>
</dbReference>
<accession>A0ABX9WZL2</accession>
<dbReference type="EMBL" id="RJTW01000013">
    <property type="protein sequence ID" value="ROH86072.1"/>
    <property type="molecule type" value="Genomic_DNA"/>
</dbReference>